<feature type="binding site" evidence="3">
    <location>
        <position position="142"/>
    </location>
    <ligand>
        <name>substrate</name>
    </ligand>
</feature>
<sequence>MTQSPITTTGSIEKLDESLDDIIKLGAKIEILARGFTWSEGPLWLPQENKLIFNDIPPNTMYQWSEKSGLQVYLKPAGYTGTTPRGGEIGANGLALDPDGRLVLCQHGDRRMARMDAPLNAPTPKYVTLADSYEGKKLNSPNDAVYKSNGDLYFTDPPYGLEKNMDDPAKELPYQGVYRVAKDGTVHLLTKELSRPNGLAFSPDEKKLYVANSDPDRAIWMVYDVQPDGSITNGKVFFDATDMLKKEPGNPDGLKINKDGILFATGPGGVLIFSPEGKHLGTIKTGQATANCAFNPDQTELYITAHMYLMRVKLK</sequence>
<dbReference type="PANTHER" id="PTHR47572">
    <property type="entry name" value="LIPOPROTEIN-RELATED"/>
    <property type="match status" value="1"/>
</dbReference>
<organism evidence="5 6">
    <name type="scientific">Adhaeribacter swui</name>
    <dbReference type="NCBI Taxonomy" id="2086471"/>
    <lineage>
        <taxon>Bacteria</taxon>
        <taxon>Pseudomonadati</taxon>
        <taxon>Bacteroidota</taxon>
        <taxon>Cytophagia</taxon>
        <taxon>Cytophagales</taxon>
        <taxon>Hymenobacteraceae</taxon>
        <taxon>Adhaeribacter</taxon>
    </lineage>
</organism>
<feature type="binding site" evidence="3">
    <location>
        <position position="252"/>
    </location>
    <ligand>
        <name>a divalent metal cation</name>
        <dbReference type="ChEBI" id="CHEBI:60240"/>
    </ligand>
</feature>
<dbReference type="InterPro" id="IPR005511">
    <property type="entry name" value="SMP-30"/>
</dbReference>
<dbReference type="SUPFAM" id="SSF63829">
    <property type="entry name" value="Calcium-dependent phosphotriesterase"/>
    <property type="match status" value="1"/>
</dbReference>
<dbReference type="InterPro" id="IPR013658">
    <property type="entry name" value="SGL"/>
</dbReference>
<evidence type="ECO:0000313" key="5">
    <source>
        <dbReference type="EMBL" id="QNF35951.1"/>
    </source>
</evidence>
<evidence type="ECO:0000313" key="6">
    <source>
        <dbReference type="Proteomes" id="UP000515237"/>
    </source>
</evidence>
<reference evidence="5 6" key="1">
    <citation type="journal article" date="2018" name="Int. J. Syst. Evol. Microbiol.">
        <title>Adhaeribacter swui sp. nov., isolated from wet mud.</title>
        <authorList>
            <person name="Kim D.U."/>
            <person name="Kim K.W."/>
            <person name="Kang M.S."/>
            <person name="Kim J.Y."/>
            <person name="Jang J.H."/>
            <person name="Kim M.K."/>
        </authorList>
    </citation>
    <scope>NUCLEOTIDE SEQUENCE [LARGE SCALE GENOMIC DNA]</scope>
    <source>
        <strain evidence="5 6">KCTC 52873</strain>
    </source>
</reference>
<keyword evidence="3" id="KW-0479">Metal-binding</keyword>
<gene>
    <name evidence="5" type="ORF">HUW51_23765</name>
</gene>
<dbReference type="EMBL" id="CP055156">
    <property type="protein sequence ID" value="QNF35951.1"/>
    <property type="molecule type" value="Genomic_DNA"/>
</dbReference>
<evidence type="ECO:0000256" key="3">
    <source>
        <dbReference type="PIRSR" id="PIRSR605511-2"/>
    </source>
</evidence>
<dbReference type="Gene3D" id="2.120.10.30">
    <property type="entry name" value="TolB, C-terminal domain"/>
    <property type="match status" value="1"/>
</dbReference>
<evidence type="ECO:0000259" key="4">
    <source>
        <dbReference type="Pfam" id="PF08450"/>
    </source>
</evidence>
<dbReference type="PRINTS" id="PR01790">
    <property type="entry name" value="SMP30FAMILY"/>
</dbReference>
<dbReference type="AlphaFoldDB" id="A0A7G7GFL7"/>
<dbReference type="Proteomes" id="UP000515237">
    <property type="component" value="Chromosome"/>
</dbReference>
<keyword evidence="1" id="KW-0378">Hydrolase</keyword>
<keyword evidence="3" id="KW-0862">Zinc</keyword>
<feature type="domain" description="SMP-30/Gluconolactonase/LRE-like region" evidence="4">
    <location>
        <begin position="38"/>
        <end position="305"/>
    </location>
</feature>
<evidence type="ECO:0000256" key="1">
    <source>
        <dbReference type="ARBA" id="ARBA00022801"/>
    </source>
</evidence>
<keyword evidence="6" id="KW-1185">Reference proteome</keyword>
<dbReference type="PANTHER" id="PTHR47572:SF4">
    <property type="entry name" value="LACTONASE DRP35"/>
    <property type="match status" value="1"/>
</dbReference>
<dbReference type="GO" id="GO:0046872">
    <property type="term" value="F:metal ion binding"/>
    <property type="evidence" value="ECO:0007669"/>
    <property type="project" value="UniProtKB-KW"/>
</dbReference>
<feature type="binding site" evidence="3">
    <location>
        <position position="40"/>
    </location>
    <ligand>
        <name>a divalent metal cation</name>
        <dbReference type="ChEBI" id="CHEBI:60240"/>
    </ligand>
</feature>
<accession>A0A7G7GFL7</accession>
<dbReference type="KEGG" id="aswu:HUW51_23765"/>
<feature type="active site" description="Proton donor/acceptor" evidence="2">
    <location>
        <position position="252"/>
    </location>
</feature>
<proteinExistence type="predicted"/>
<comment type="cofactor">
    <cofactor evidence="3">
        <name>Zn(2+)</name>
        <dbReference type="ChEBI" id="CHEBI:29105"/>
    </cofactor>
    <text evidence="3">Binds 1 divalent metal cation per subunit.</text>
</comment>
<dbReference type="Pfam" id="PF08450">
    <property type="entry name" value="SGL"/>
    <property type="match status" value="1"/>
</dbReference>
<dbReference type="GO" id="GO:0016787">
    <property type="term" value="F:hydrolase activity"/>
    <property type="evidence" value="ECO:0007669"/>
    <property type="project" value="UniProtKB-KW"/>
</dbReference>
<name>A0A7G7GFL7_9BACT</name>
<feature type="binding site" evidence="3">
    <location>
        <position position="197"/>
    </location>
    <ligand>
        <name>a divalent metal cation</name>
        <dbReference type="ChEBI" id="CHEBI:60240"/>
    </ligand>
</feature>
<dbReference type="InterPro" id="IPR051262">
    <property type="entry name" value="SMP-30/CGR1_Lactonase"/>
</dbReference>
<dbReference type="InterPro" id="IPR011042">
    <property type="entry name" value="6-blade_b-propeller_TolB-like"/>
</dbReference>
<evidence type="ECO:0000256" key="2">
    <source>
        <dbReference type="PIRSR" id="PIRSR605511-1"/>
    </source>
</evidence>
<protein>
    <submittedName>
        <fullName evidence="5">SMP-30/gluconolactonase/LRE family protein</fullName>
    </submittedName>
</protein>